<dbReference type="Proteomes" id="UP000240624">
    <property type="component" value="Unassembled WGS sequence"/>
</dbReference>
<dbReference type="Pfam" id="PF00005">
    <property type="entry name" value="ABC_tran"/>
    <property type="match status" value="2"/>
</dbReference>
<organism evidence="13 14">
    <name type="scientific">Limimaricola soesokkakensis</name>
    <dbReference type="NCBI Taxonomy" id="1343159"/>
    <lineage>
        <taxon>Bacteria</taxon>
        <taxon>Pseudomonadati</taxon>
        <taxon>Pseudomonadota</taxon>
        <taxon>Alphaproteobacteria</taxon>
        <taxon>Rhodobacterales</taxon>
        <taxon>Paracoccaceae</taxon>
        <taxon>Limimaricola</taxon>
    </lineage>
</organism>
<evidence type="ECO:0000256" key="4">
    <source>
        <dbReference type="ARBA" id="ARBA00022475"/>
    </source>
</evidence>
<keyword evidence="3" id="KW-0813">Transport</keyword>
<dbReference type="Gene3D" id="3.40.50.300">
    <property type="entry name" value="P-loop containing nucleotide triphosphate hydrolases"/>
    <property type="match status" value="2"/>
</dbReference>
<dbReference type="PROSITE" id="PS00211">
    <property type="entry name" value="ABC_TRANSPORTER_1"/>
    <property type="match status" value="1"/>
</dbReference>
<dbReference type="GO" id="GO:0005886">
    <property type="term" value="C:plasma membrane"/>
    <property type="evidence" value="ECO:0007669"/>
    <property type="project" value="UniProtKB-SubCell"/>
</dbReference>
<dbReference type="GO" id="GO:0016887">
    <property type="term" value="F:ATP hydrolysis activity"/>
    <property type="evidence" value="ECO:0007669"/>
    <property type="project" value="InterPro"/>
</dbReference>
<dbReference type="SUPFAM" id="SSF52540">
    <property type="entry name" value="P-loop containing nucleoside triphosphate hydrolases"/>
    <property type="match status" value="2"/>
</dbReference>
<dbReference type="InterPro" id="IPR017871">
    <property type="entry name" value="ABC_transporter-like_CS"/>
</dbReference>
<protein>
    <submittedName>
        <fullName evidence="12">Nucleoside ABC transporter ATP-binding protein</fullName>
    </submittedName>
    <submittedName>
        <fullName evidence="13">Xylose import ATP-binding protein XylG</fullName>
        <ecNumber evidence="13">3.6.3.17</ecNumber>
    </submittedName>
</protein>
<evidence type="ECO:0000256" key="8">
    <source>
        <dbReference type="ARBA" id="ARBA00022840"/>
    </source>
</evidence>
<dbReference type="InterPro" id="IPR003593">
    <property type="entry name" value="AAA+_ATPase"/>
</dbReference>
<dbReference type="CDD" id="cd03216">
    <property type="entry name" value="ABC_Carb_Monos_I"/>
    <property type="match status" value="1"/>
</dbReference>
<accession>A0A1X6ZJL8</accession>
<sequence>MTDHTPAIELKGISKAFGPVQANKDISIRVMPGTIHGIIGENGAGKSTLMSILYGFYKADAGEIFINGRPTQIPDSQAAIRAGIGMVFQHFKLVQNFTVLENVVLGAEEGAMLRPSLAKARRQLKQLAAEYELNIDPDARIEDIGVGMQQRVEILKALYRQADILILDEPTGVLTPAEADHLFRILKGLRDQGKTIILITHKLREIMEITDTVSVMRRGEMTATVQTAETSPPELAELMVGRKVLLQVEKAPATPGRTILEVENLTVIDSKGVERLRGIGLEIRAGEILGLAGVAGNGQSELLEVLGGYRKAEGRIRLNGEEIDLTGRKSDARTRRARGIAHVPEDRHHEGLILDFTAWENVAFGYHDKPEFNKGIFMDNAAIKADAAAKMERFDVRPPNPNLAAKNFSGGNQQKIVVAREIERNPDLLLIGQPTRGVDIGAIEFIHEQIVALRDMGKAVLLVSVELDEIMSLSDRIAVMFDGQIMGERLPSETDERELGLLMAGITDTDKPHSEAEIEANLAKKRASAAKEA</sequence>
<dbReference type="PROSITE" id="PS50893">
    <property type="entry name" value="ABC_TRANSPORTER_2"/>
    <property type="match status" value="2"/>
</dbReference>
<comment type="subcellular location">
    <subcellularLocation>
        <location evidence="1">Cell membrane</location>
        <topology evidence="1">Peripheral membrane protein</topology>
    </subcellularLocation>
</comment>
<keyword evidence="9" id="KW-1278">Translocase</keyword>
<evidence type="ECO:0000256" key="7">
    <source>
        <dbReference type="ARBA" id="ARBA00022741"/>
    </source>
</evidence>
<dbReference type="InterPro" id="IPR027417">
    <property type="entry name" value="P-loop_NTPase"/>
</dbReference>
<evidence type="ECO:0000256" key="1">
    <source>
        <dbReference type="ARBA" id="ARBA00004202"/>
    </source>
</evidence>
<evidence type="ECO:0000313" key="13">
    <source>
        <dbReference type="EMBL" id="SLN53534.1"/>
    </source>
</evidence>
<dbReference type="FunFam" id="3.40.50.300:FF:001390">
    <property type="entry name" value="ABC transporter, ATP-binding protein"/>
    <property type="match status" value="1"/>
</dbReference>
<keyword evidence="7" id="KW-0547">Nucleotide-binding</keyword>
<keyword evidence="10" id="KW-0472">Membrane</keyword>
<evidence type="ECO:0000256" key="5">
    <source>
        <dbReference type="ARBA" id="ARBA00022597"/>
    </source>
</evidence>
<keyword evidence="5" id="KW-0762">Sugar transport</keyword>
<dbReference type="CDD" id="cd03215">
    <property type="entry name" value="ABC_Carb_Monos_II"/>
    <property type="match status" value="1"/>
</dbReference>
<proteinExistence type="inferred from homology"/>
<dbReference type="Proteomes" id="UP000193495">
    <property type="component" value="Unassembled WGS sequence"/>
</dbReference>
<keyword evidence="4" id="KW-1003">Cell membrane</keyword>
<gene>
    <name evidence="13" type="primary">xylG_2</name>
    <name evidence="12" type="ORF">CLV79_108115</name>
    <name evidence="13" type="ORF">LOS8367_02496</name>
</gene>
<dbReference type="RefSeq" id="WP_085896829.1">
    <property type="nucleotide sequence ID" value="NZ_FWFY01000007.1"/>
</dbReference>
<dbReference type="InterPro" id="IPR003439">
    <property type="entry name" value="ABC_transporter-like_ATP-bd"/>
</dbReference>
<keyword evidence="6" id="KW-0677">Repeat</keyword>
<name>A0A1X6ZJL8_9RHOB</name>
<dbReference type="InterPro" id="IPR050107">
    <property type="entry name" value="ABC_carbohydrate_import_ATPase"/>
</dbReference>
<evidence type="ECO:0000259" key="11">
    <source>
        <dbReference type="PROSITE" id="PS50893"/>
    </source>
</evidence>
<dbReference type="OrthoDB" id="9805029at2"/>
<feature type="domain" description="ABC transporter" evidence="11">
    <location>
        <begin position="260"/>
        <end position="507"/>
    </location>
</feature>
<dbReference type="AlphaFoldDB" id="A0A1X6ZJL8"/>
<dbReference type="EC" id="3.6.3.17" evidence="13"/>
<evidence type="ECO:0000256" key="6">
    <source>
        <dbReference type="ARBA" id="ARBA00022737"/>
    </source>
</evidence>
<dbReference type="EMBL" id="FWFY01000007">
    <property type="protein sequence ID" value="SLN53534.1"/>
    <property type="molecule type" value="Genomic_DNA"/>
</dbReference>
<dbReference type="PANTHER" id="PTHR43790:SF4">
    <property type="entry name" value="GUANOSINE IMPORT ATP-BINDING PROTEIN NUPO"/>
    <property type="match status" value="1"/>
</dbReference>
<feature type="domain" description="ABC transporter" evidence="11">
    <location>
        <begin position="8"/>
        <end position="243"/>
    </location>
</feature>
<keyword evidence="13" id="KW-0378">Hydrolase</keyword>
<dbReference type="SMART" id="SM00382">
    <property type="entry name" value="AAA"/>
    <property type="match status" value="2"/>
</dbReference>
<evidence type="ECO:0000256" key="2">
    <source>
        <dbReference type="ARBA" id="ARBA00005417"/>
    </source>
</evidence>
<dbReference type="FunFam" id="3.40.50.300:FF:000127">
    <property type="entry name" value="Ribose import ATP-binding protein RbsA"/>
    <property type="match status" value="1"/>
</dbReference>
<keyword evidence="15" id="KW-1185">Reference proteome</keyword>
<reference evidence="12 15" key="2">
    <citation type="submission" date="2018-03" db="EMBL/GenBank/DDBJ databases">
        <title>Genomic Encyclopedia of Archaeal and Bacterial Type Strains, Phase II (KMG-II): from individual species to whole genera.</title>
        <authorList>
            <person name="Goeker M."/>
        </authorList>
    </citation>
    <scope>NUCLEOTIDE SEQUENCE [LARGE SCALE GENOMIC DNA]</scope>
    <source>
        <strain evidence="12 15">DSM 29956</strain>
    </source>
</reference>
<dbReference type="EMBL" id="PYGB01000008">
    <property type="protein sequence ID" value="PSK84947.1"/>
    <property type="molecule type" value="Genomic_DNA"/>
</dbReference>
<reference evidence="13 14" key="1">
    <citation type="submission" date="2017-03" db="EMBL/GenBank/DDBJ databases">
        <authorList>
            <person name="Afonso C.L."/>
            <person name="Miller P.J."/>
            <person name="Scott M.A."/>
            <person name="Spackman E."/>
            <person name="Goraichik I."/>
            <person name="Dimitrov K.M."/>
            <person name="Suarez D.L."/>
            <person name="Swayne D.E."/>
        </authorList>
    </citation>
    <scope>NUCLEOTIDE SEQUENCE [LARGE SCALE GENOMIC DNA]</scope>
    <source>
        <strain evidence="13 14">CECT 8367</strain>
    </source>
</reference>
<evidence type="ECO:0000313" key="14">
    <source>
        <dbReference type="Proteomes" id="UP000193495"/>
    </source>
</evidence>
<evidence type="ECO:0000256" key="3">
    <source>
        <dbReference type="ARBA" id="ARBA00022448"/>
    </source>
</evidence>
<comment type="similarity">
    <text evidence="2">Belongs to the ABC transporter superfamily.</text>
</comment>
<evidence type="ECO:0000313" key="12">
    <source>
        <dbReference type="EMBL" id="PSK84947.1"/>
    </source>
</evidence>
<keyword evidence="8 13" id="KW-0067">ATP-binding</keyword>
<evidence type="ECO:0000313" key="15">
    <source>
        <dbReference type="Proteomes" id="UP000240624"/>
    </source>
</evidence>
<evidence type="ECO:0000256" key="9">
    <source>
        <dbReference type="ARBA" id="ARBA00022967"/>
    </source>
</evidence>
<dbReference type="PANTHER" id="PTHR43790">
    <property type="entry name" value="CARBOHYDRATE TRANSPORT ATP-BINDING PROTEIN MG119-RELATED"/>
    <property type="match status" value="1"/>
</dbReference>
<dbReference type="GO" id="GO:0005524">
    <property type="term" value="F:ATP binding"/>
    <property type="evidence" value="ECO:0007669"/>
    <property type="project" value="UniProtKB-KW"/>
</dbReference>
<evidence type="ECO:0000256" key="10">
    <source>
        <dbReference type="ARBA" id="ARBA00023136"/>
    </source>
</evidence>